<feature type="domain" description="VOC" evidence="10">
    <location>
        <begin position="21"/>
        <end position="136"/>
    </location>
</feature>
<keyword evidence="7 9" id="KW-0560">Oxidoreductase</keyword>
<dbReference type="CDD" id="cd07237">
    <property type="entry name" value="BphC1-RGP6_C_like"/>
    <property type="match status" value="1"/>
</dbReference>
<keyword evidence="4" id="KW-0677">Repeat</keyword>
<evidence type="ECO:0000256" key="1">
    <source>
        <dbReference type="ARBA" id="ARBA00001954"/>
    </source>
</evidence>
<dbReference type="Pfam" id="PF22632">
    <property type="entry name" value="BphC_D1"/>
    <property type="match status" value="1"/>
</dbReference>
<evidence type="ECO:0000256" key="5">
    <source>
        <dbReference type="ARBA" id="ARBA00022797"/>
    </source>
</evidence>
<dbReference type="Gene3D" id="3.10.180.10">
    <property type="entry name" value="2,3-Dihydroxybiphenyl 1,2-Dioxygenase, domain 1"/>
    <property type="match status" value="2"/>
</dbReference>
<comment type="similarity">
    <text evidence="2 9">Belongs to the extradiol ring-cleavage dioxygenase family.</text>
</comment>
<dbReference type="Proteomes" id="UP000707731">
    <property type="component" value="Unassembled WGS sequence"/>
</dbReference>
<dbReference type="InterPro" id="IPR000486">
    <property type="entry name" value="Xdiol_ring_cleave_dOase_1/2"/>
</dbReference>
<dbReference type="PROSITE" id="PS51819">
    <property type="entry name" value="VOC"/>
    <property type="match status" value="2"/>
</dbReference>
<reference evidence="11 12" key="1">
    <citation type="submission" date="2020-10" db="EMBL/GenBank/DDBJ databases">
        <title>Identification of Nocardia species via Next-generation sequencing and recognition of intraspecies genetic diversity.</title>
        <authorList>
            <person name="Li P."/>
            <person name="Li P."/>
            <person name="Lu B."/>
        </authorList>
    </citation>
    <scope>NUCLEOTIDE SEQUENCE [LARGE SCALE GENOMIC DNA]</scope>
    <source>
        <strain evidence="11 12">BJ06-0143</strain>
    </source>
</reference>
<feature type="domain" description="VOC" evidence="10">
    <location>
        <begin position="158"/>
        <end position="280"/>
    </location>
</feature>
<dbReference type="InterPro" id="IPR004360">
    <property type="entry name" value="Glyas_Fos-R_dOase_dom"/>
</dbReference>
<protein>
    <submittedName>
        <fullName evidence="11">Biphenyl-2,3-diol 1,2-dioxygenase</fullName>
        <ecNumber evidence="11">1.13.11.39</ecNumber>
    </submittedName>
</protein>
<dbReference type="RefSeq" id="WP_195001659.1">
    <property type="nucleotide sequence ID" value="NZ_JADLQN010000001.1"/>
</dbReference>
<keyword evidence="12" id="KW-1185">Reference proteome</keyword>
<dbReference type="NCBIfam" id="TIGR03213">
    <property type="entry name" value="23dbph12diox"/>
    <property type="match status" value="1"/>
</dbReference>
<dbReference type="InterPro" id="IPR017626">
    <property type="entry name" value="DiOHbiphenyl_dOase"/>
</dbReference>
<dbReference type="InterPro" id="IPR037523">
    <property type="entry name" value="VOC_core"/>
</dbReference>
<evidence type="ECO:0000256" key="6">
    <source>
        <dbReference type="ARBA" id="ARBA00022964"/>
    </source>
</evidence>
<accession>A0ABS0DA24</accession>
<keyword evidence="5 9" id="KW-0058">Aromatic hydrocarbons catabolism</keyword>
<sequence length="318" mass="35100">MPESAVPELPETEPPVTELRGLGYLRVQSRDVPRWRELLIDGLGMAVGSGPDPEALYARVDERRARIAVLPGDSDRALAVGWEVRDEFALQRVREAVEKSGRAVEVLSRTECGYLDVEQAIAFDDPAGTRLEAFFGPVLDHSPLVTPYAGRWVTGAHGLGHVVLPSAKFAESYAFYTRVLGFLPRGSIRLDEEGLNRVRFLGINQRHHSLALCPAPPTDEPGLVHLMTEVDTLDAVGQALDRVNRQKFSISSTLGRHTNDKMISFYVRAPGGWDLEFGTDGMLVDERYYTSEEITADAYWGHDQSGSEPLKAFVPQAG</sequence>
<proteinExistence type="inferred from homology"/>
<keyword evidence="6 9" id="KW-0223">Dioxygenase</keyword>
<evidence type="ECO:0000259" key="10">
    <source>
        <dbReference type="PROSITE" id="PS51819"/>
    </source>
</evidence>
<dbReference type="InterPro" id="IPR029068">
    <property type="entry name" value="Glyas_Bleomycin-R_OHBP_Dase"/>
</dbReference>
<gene>
    <name evidence="11" type="primary">bphC</name>
    <name evidence="11" type="ORF">IU449_10635</name>
</gene>
<dbReference type="EC" id="1.13.11.39" evidence="11"/>
<dbReference type="SUPFAM" id="SSF54593">
    <property type="entry name" value="Glyoxalase/Bleomycin resistance protein/Dihydroxybiphenyl dioxygenase"/>
    <property type="match status" value="2"/>
</dbReference>
<evidence type="ECO:0000313" key="12">
    <source>
        <dbReference type="Proteomes" id="UP000707731"/>
    </source>
</evidence>
<evidence type="ECO:0000256" key="2">
    <source>
        <dbReference type="ARBA" id="ARBA00008784"/>
    </source>
</evidence>
<name>A0ABS0DA24_9NOCA</name>
<dbReference type="GO" id="GO:0018583">
    <property type="term" value="F:biphenyl-2,3-diol 1,2-dioxygenase activity"/>
    <property type="evidence" value="ECO:0007669"/>
    <property type="project" value="UniProtKB-EC"/>
</dbReference>
<evidence type="ECO:0000313" key="11">
    <source>
        <dbReference type="EMBL" id="MBF6354995.1"/>
    </source>
</evidence>
<comment type="caution">
    <text evidence="11">The sequence shown here is derived from an EMBL/GenBank/DDBJ whole genome shotgun (WGS) entry which is preliminary data.</text>
</comment>
<evidence type="ECO:0000256" key="9">
    <source>
        <dbReference type="RuleBase" id="RU000683"/>
    </source>
</evidence>
<dbReference type="CDD" id="cd07252">
    <property type="entry name" value="BphC1-RGP6_N_like"/>
    <property type="match status" value="1"/>
</dbReference>
<evidence type="ECO:0000256" key="8">
    <source>
        <dbReference type="ARBA" id="ARBA00023004"/>
    </source>
</evidence>
<dbReference type="EMBL" id="JADLQN010000001">
    <property type="protein sequence ID" value="MBF6354995.1"/>
    <property type="molecule type" value="Genomic_DNA"/>
</dbReference>
<evidence type="ECO:0000256" key="7">
    <source>
        <dbReference type="ARBA" id="ARBA00023002"/>
    </source>
</evidence>
<comment type="cofactor">
    <cofactor evidence="1 9">
        <name>Fe(2+)</name>
        <dbReference type="ChEBI" id="CHEBI:29033"/>
    </cofactor>
</comment>
<evidence type="ECO:0000256" key="4">
    <source>
        <dbReference type="ARBA" id="ARBA00022737"/>
    </source>
</evidence>
<dbReference type="Pfam" id="PF00903">
    <property type="entry name" value="Glyoxalase"/>
    <property type="match status" value="1"/>
</dbReference>
<keyword evidence="3" id="KW-0479">Metal-binding</keyword>
<dbReference type="PROSITE" id="PS00082">
    <property type="entry name" value="EXTRADIOL_DIOXYGENAS"/>
    <property type="match status" value="1"/>
</dbReference>
<keyword evidence="8 9" id="KW-0408">Iron</keyword>
<organism evidence="11 12">
    <name type="scientific">Nocardia higoensis</name>
    <dbReference type="NCBI Taxonomy" id="228599"/>
    <lineage>
        <taxon>Bacteria</taxon>
        <taxon>Bacillati</taxon>
        <taxon>Actinomycetota</taxon>
        <taxon>Actinomycetes</taxon>
        <taxon>Mycobacteriales</taxon>
        <taxon>Nocardiaceae</taxon>
        <taxon>Nocardia</taxon>
    </lineage>
</organism>
<evidence type="ECO:0000256" key="3">
    <source>
        <dbReference type="ARBA" id="ARBA00022723"/>
    </source>
</evidence>